<evidence type="ECO:0000256" key="8">
    <source>
        <dbReference type="ARBA" id="ARBA00023136"/>
    </source>
</evidence>
<keyword evidence="5 10" id="KW-0812">Transmembrane</keyword>
<evidence type="ECO:0000256" key="7">
    <source>
        <dbReference type="ARBA" id="ARBA00022989"/>
    </source>
</evidence>
<dbReference type="Pfam" id="PF02653">
    <property type="entry name" value="BPD_transp_2"/>
    <property type="match status" value="1"/>
</dbReference>
<dbReference type="GO" id="GO:1903806">
    <property type="term" value="P:L-isoleucine import across plasma membrane"/>
    <property type="evidence" value="ECO:0007669"/>
    <property type="project" value="TreeGrafter"/>
</dbReference>
<dbReference type="InterPro" id="IPR001851">
    <property type="entry name" value="ABC_transp_permease"/>
</dbReference>
<evidence type="ECO:0000256" key="6">
    <source>
        <dbReference type="ARBA" id="ARBA00022970"/>
    </source>
</evidence>
<evidence type="ECO:0000256" key="4">
    <source>
        <dbReference type="ARBA" id="ARBA00022519"/>
    </source>
</evidence>
<evidence type="ECO:0000256" key="1">
    <source>
        <dbReference type="ARBA" id="ARBA00004651"/>
    </source>
</evidence>
<proteinExistence type="inferred from homology"/>
<organism evidence="11 12">
    <name type="scientific">Granulicatella elegans ATCC 700633</name>
    <dbReference type="NCBI Taxonomy" id="626369"/>
    <lineage>
        <taxon>Bacteria</taxon>
        <taxon>Bacillati</taxon>
        <taxon>Bacillota</taxon>
        <taxon>Bacilli</taxon>
        <taxon>Lactobacillales</taxon>
        <taxon>Carnobacteriaceae</taxon>
        <taxon>Granulicatella</taxon>
    </lineage>
</organism>
<keyword evidence="7 10" id="KW-1133">Transmembrane helix</keyword>
<comment type="caution">
    <text evidence="11">The sequence shown here is derived from an EMBL/GenBank/DDBJ whole genome shotgun (WGS) entry which is preliminary data.</text>
</comment>
<dbReference type="GO" id="GO:0015808">
    <property type="term" value="P:L-alanine transport"/>
    <property type="evidence" value="ECO:0007669"/>
    <property type="project" value="TreeGrafter"/>
</dbReference>
<reference evidence="11" key="2">
    <citation type="submission" date="2011-10" db="EMBL/GenBank/DDBJ databases">
        <title>The Genome Sequence of Granulicatella elegans ATCC 700633.</title>
        <authorList>
            <consortium name="The Broad Institute Genome Sequencing Platform"/>
            <consortium name="The Broad Institute Genome Sequencing Center for Infectious Disease"/>
            <person name="Earl A."/>
            <person name="Ward D."/>
            <person name="Feldgarden M."/>
            <person name="Gevers D."/>
            <person name="Sibley C.D."/>
            <person name="Field T.R."/>
            <person name="Grinwis M."/>
            <person name="Eshaghurshan C.S."/>
            <person name="Surette M.G."/>
            <person name="Young S.K."/>
            <person name="Zeng Q."/>
            <person name="Gargeya S."/>
            <person name="Fitzgerald M."/>
            <person name="Haas B."/>
            <person name="Abouelleil A."/>
            <person name="Alvarado L."/>
            <person name="Arachchi H.M."/>
            <person name="Berlin A."/>
            <person name="Brown A."/>
            <person name="Chapman S.B."/>
            <person name="Chen Z."/>
            <person name="Dunbar C."/>
            <person name="Freedman E."/>
            <person name="Gearin G."/>
            <person name="Goldberg J."/>
            <person name="Griggs A."/>
            <person name="Gujja S."/>
            <person name="Heiman D."/>
            <person name="Howarth C."/>
            <person name="Larson L."/>
            <person name="Lui A."/>
            <person name="MacDonald P.J.P."/>
            <person name="Montmayeur A."/>
            <person name="Murphy C."/>
            <person name="Neiman D."/>
            <person name="Pearson M."/>
            <person name="Priest M."/>
            <person name="Roberts A."/>
            <person name="Saif S."/>
            <person name="Shea T."/>
            <person name="Shenoy N."/>
            <person name="Sisk P."/>
            <person name="Stolte C."/>
            <person name="Sykes S."/>
            <person name="Wortman J."/>
            <person name="Nusbaum C."/>
            <person name="Birren B."/>
        </authorList>
    </citation>
    <scope>NUCLEOTIDE SEQUENCE [LARGE SCALE GENOMIC DNA]</scope>
    <source>
        <strain evidence="11">ATCC 700633</strain>
    </source>
</reference>
<feature type="transmembrane region" description="Helical" evidence="10">
    <location>
        <begin position="52"/>
        <end position="79"/>
    </location>
</feature>
<dbReference type="Proteomes" id="UP000002939">
    <property type="component" value="Unassembled WGS sequence"/>
</dbReference>
<evidence type="ECO:0000256" key="3">
    <source>
        <dbReference type="ARBA" id="ARBA00022475"/>
    </source>
</evidence>
<accession>D0BNJ7</accession>
<dbReference type="STRING" id="626369.HMPREF0446_01532"/>
<evidence type="ECO:0000256" key="10">
    <source>
        <dbReference type="SAM" id="Phobius"/>
    </source>
</evidence>
<sequence>MELLIQQLVNGVALGSIYALVALGYTMVYGTIKLINFAHGDVYMMGAFVGFYAMNGLGLNIFLSLLLAMVSCAVLGVVIERVAYKPLRRSTRVAALITAIGVSFLLENVMSYLFGAEIRPFPSDFGTTNYTLFGNVTINGKQILIFATTVILMALLQFIVHYTKMGKAMRAVAVDEDAAQLMGIDVDQVISFTFALGSSLAGIAGVLVALYYNTYSATMGIVPGLKAFVAAVLGGIGSIPGAMIGGYVIGLLETLVSYLGFSPYKDGVVYFLLFVILLVLPAGLFGKNVKEKV</sequence>
<comment type="similarity">
    <text evidence="9">Belongs to the binding-protein-dependent transport system permease family. LivHM subfamily.</text>
</comment>
<dbReference type="GO" id="GO:0005886">
    <property type="term" value="C:plasma membrane"/>
    <property type="evidence" value="ECO:0007669"/>
    <property type="project" value="UniProtKB-SubCell"/>
</dbReference>
<dbReference type="HOGENOM" id="CLU_039929_3_0_9"/>
<dbReference type="GO" id="GO:0042941">
    <property type="term" value="P:D-alanine transmembrane transport"/>
    <property type="evidence" value="ECO:0007669"/>
    <property type="project" value="TreeGrafter"/>
</dbReference>
<dbReference type="GO" id="GO:0015190">
    <property type="term" value="F:L-leucine transmembrane transporter activity"/>
    <property type="evidence" value="ECO:0007669"/>
    <property type="project" value="TreeGrafter"/>
</dbReference>
<feature type="transmembrane region" description="Helical" evidence="10">
    <location>
        <begin position="12"/>
        <end position="32"/>
    </location>
</feature>
<evidence type="ECO:0000313" key="12">
    <source>
        <dbReference type="Proteomes" id="UP000002939"/>
    </source>
</evidence>
<protein>
    <recommendedName>
        <fullName evidence="13">Branched-chain amino acid ABC transporter permease</fullName>
    </recommendedName>
</protein>
<gene>
    <name evidence="11" type="ORF">HMPREF0446_01532</name>
</gene>
<name>D0BNJ7_9LACT</name>
<feature type="transmembrane region" description="Helical" evidence="10">
    <location>
        <begin position="267"/>
        <end position="286"/>
    </location>
</feature>
<feature type="transmembrane region" description="Helical" evidence="10">
    <location>
        <begin position="143"/>
        <end position="160"/>
    </location>
</feature>
<evidence type="ECO:0000313" key="11">
    <source>
        <dbReference type="EMBL" id="EEW92462.1"/>
    </source>
</evidence>
<keyword evidence="4" id="KW-0997">Cell inner membrane</keyword>
<keyword evidence="2" id="KW-0813">Transport</keyword>
<keyword evidence="12" id="KW-1185">Reference proteome</keyword>
<dbReference type="GO" id="GO:0005304">
    <property type="term" value="F:L-valine transmembrane transporter activity"/>
    <property type="evidence" value="ECO:0007669"/>
    <property type="project" value="TreeGrafter"/>
</dbReference>
<evidence type="ECO:0000256" key="5">
    <source>
        <dbReference type="ARBA" id="ARBA00022692"/>
    </source>
</evidence>
<feature type="transmembrane region" description="Helical" evidence="10">
    <location>
        <begin position="91"/>
        <end position="114"/>
    </location>
</feature>
<dbReference type="InterPro" id="IPR037294">
    <property type="entry name" value="ABC_BtuC-like"/>
</dbReference>
<reference evidence="11" key="1">
    <citation type="submission" date="2009-09" db="EMBL/GenBank/DDBJ databases">
        <authorList>
            <consortium name="The Broad Institute Genome Sequencing Platform"/>
            <person name="Ward D."/>
            <person name="Feldgarden M."/>
            <person name="Earl A."/>
            <person name="Young S.K."/>
            <person name="Zeng Q."/>
            <person name="Koehrsen M."/>
            <person name="Alvarado L."/>
            <person name="Berlin A."/>
            <person name="Bochicchio J."/>
            <person name="Borenstein D."/>
            <person name="Chapman S.B."/>
            <person name="Chen Z."/>
            <person name="Engels R."/>
            <person name="Freedman E."/>
            <person name="Gellesch M."/>
            <person name="Goldberg J."/>
            <person name="Griggs A."/>
            <person name="Gujja S."/>
            <person name="Heilman E."/>
            <person name="Heiman D."/>
            <person name="Hepburn T."/>
            <person name="Howarth C."/>
            <person name="Jen D."/>
            <person name="Larson L."/>
            <person name="Lewis B."/>
            <person name="Mehta T."/>
            <person name="Park D."/>
            <person name="Pearson M."/>
            <person name="Roberts A."/>
            <person name="Saif S."/>
            <person name="Shea T."/>
            <person name="Shenoy N."/>
            <person name="Sisk P."/>
            <person name="Stolte C."/>
            <person name="Sykes S."/>
            <person name="Thomson T."/>
            <person name="Walk T."/>
            <person name="White J."/>
            <person name="Yandava C."/>
            <person name="Sibley C.D."/>
            <person name="Field T.R."/>
            <person name="Grinwis M."/>
            <person name="Eshaghurshan C.S."/>
            <person name="Surette M.G."/>
            <person name="Haas B."/>
            <person name="Nusbaum C."/>
            <person name="Birren B."/>
        </authorList>
    </citation>
    <scope>NUCLEOTIDE SEQUENCE [LARGE SCALE GENOMIC DNA]</scope>
    <source>
        <strain evidence="11">ATCC 700633</strain>
    </source>
</reference>
<evidence type="ECO:0000256" key="9">
    <source>
        <dbReference type="ARBA" id="ARBA00037998"/>
    </source>
</evidence>
<keyword evidence="3" id="KW-1003">Cell membrane</keyword>
<dbReference type="EMBL" id="ACRF02000001">
    <property type="protein sequence ID" value="EEW92462.1"/>
    <property type="molecule type" value="Genomic_DNA"/>
</dbReference>
<evidence type="ECO:0008006" key="13">
    <source>
        <dbReference type="Google" id="ProtNLM"/>
    </source>
</evidence>
<dbReference type="OrthoDB" id="9807115at2"/>
<keyword evidence="8 10" id="KW-0472">Membrane</keyword>
<keyword evidence="6" id="KW-0029">Amino-acid transport</keyword>
<dbReference type="eggNOG" id="COG0559">
    <property type="taxonomic scope" value="Bacteria"/>
</dbReference>
<comment type="subcellular location">
    <subcellularLocation>
        <location evidence="1">Cell membrane</location>
        <topology evidence="1">Multi-pass membrane protein</topology>
    </subcellularLocation>
</comment>
<dbReference type="CDD" id="cd06582">
    <property type="entry name" value="TM_PBP1_LivH_like"/>
    <property type="match status" value="1"/>
</dbReference>
<dbReference type="GO" id="GO:0015192">
    <property type="term" value="F:L-phenylalanine transmembrane transporter activity"/>
    <property type="evidence" value="ECO:0007669"/>
    <property type="project" value="TreeGrafter"/>
</dbReference>
<dbReference type="InterPro" id="IPR052157">
    <property type="entry name" value="BCAA_transport_permease"/>
</dbReference>
<dbReference type="PANTHER" id="PTHR11795:SF371">
    <property type="entry name" value="HIGH-AFFINITY BRANCHED-CHAIN AMINO ACID TRANSPORT SYSTEM PERMEASE PROTEIN LIVH"/>
    <property type="match status" value="1"/>
</dbReference>
<evidence type="ECO:0000256" key="2">
    <source>
        <dbReference type="ARBA" id="ARBA00022448"/>
    </source>
</evidence>
<feature type="transmembrane region" description="Helical" evidence="10">
    <location>
        <begin position="189"/>
        <end position="212"/>
    </location>
</feature>
<dbReference type="AlphaFoldDB" id="D0BNJ7"/>
<dbReference type="PANTHER" id="PTHR11795">
    <property type="entry name" value="BRANCHED-CHAIN AMINO ACID TRANSPORT SYSTEM PERMEASE PROTEIN LIVH"/>
    <property type="match status" value="1"/>
</dbReference>
<dbReference type="GO" id="GO:0015188">
    <property type="term" value="F:L-isoleucine transmembrane transporter activity"/>
    <property type="evidence" value="ECO:0007669"/>
    <property type="project" value="TreeGrafter"/>
</dbReference>
<dbReference type="Gene3D" id="1.10.3470.10">
    <property type="entry name" value="ABC transporter involved in vitamin B12 uptake, BtuC"/>
    <property type="match status" value="1"/>
</dbReference>